<protein>
    <submittedName>
        <fullName evidence="2">Uncharacterized protein</fullName>
    </submittedName>
</protein>
<reference evidence="2" key="2">
    <citation type="submission" date="2020-02" db="EMBL/GenBank/DDBJ databases">
        <authorList>
            <person name="Gilchrist C.L.M."/>
            <person name="Chooi Y.-H."/>
        </authorList>
    </citation>
    <scope>NUCLEOTIDE SEQUENCE</scope>
    <source>
        <strain evidence="2">MST-FP2251</strain>
    </source>
</reference>
<proteinExistence type="predicted"/>
<reference evidence="2" key="1">
    <citation type="journal article" date="2019" name="Beilstein J. Org. Chem.">
        <title>Nanangenines: drimane sesquiterpenoids as the dominant metabolite cohort of a novel Australian fungus, Aspergillus nanangensis.</title>
        <authorList>
            <person name="Lacey H.J."/>
            <person name="Gilchrist C.L.M."/>
            <person name="Crombie A."/>
            <person name="Kalaitzis J.A."/>
            <person name="Vuong D."/>
            <person name="Rutledge P.J."/>
            <person name="Turner P."/>
            <person name="Pitt J.I."/>
            <person name="Lacey E."/>
            <person name="Chooi Y.H."/>
            <person name="Piggott A.M."/>
        </authorList>
    </citation>
    <scope>NUCLEOTIDE SEQUENCE</scope>
    <source>
        <strain evidence="2">MST-FP2251</strain>
    </source>
</reference>
<accession>A0AAD4CV27</accession>
<dbReference type="Proteomes" id="UP001194746">
    <property type="component" value="Unassembled WGS sequence"/>
</dbReference>
<feature type="compositionally biased region" description="Basic and acidic residues" evidence="1">
    <location>
        <begin position="55"/>
        <end position="77"/>
    </location>
</feature>
<evidence type="ECO:0000313" key="2">
    <source>
        <dbReference type="EMBL" id="KAF9892308.1"/>
    </source>
</evidence>
<keyword evidence="3" id="KW-1185">Reference proteome</keyword>
<name>A0AAD4CV27_ASPNN</name>
<sequence length="89" mass="10033">MSSRFPKKTREFARDLTIGSVQKGYTEAQKAAAVKAANASNFKSRPPKPPADLMKGNREKKAADDANTKRVREEIRRPFPAMQKKTQKK</sequence>
<feature type="region of interest" description="Disordered" evidence="1">
    <location>
        <begin position="37"/>
        <end position="89"/>
    </location>
</feature>
<evidence type="ECO:0000313" key="3">
    <source>
        <dbReference type="Proteomes" id="UP001194746"/>
    </source>
</evidence>
<dbReference type="EMBL" id="VCAU01000013">
    <property type="protein sequence ID" value="KAF9892308.1"/>
    <property type="molecule type" value="Genomic_DNA"/>
</dbReference>
<organism evidence="2 3">
    <name type="scientific">Aspergillus nanangensis</name>
    <dbReference type="NCBI Taxonomy" id="2582783"/>
    <lineage>
        <taxon>Eukaryota</taxon>
        <taxon>Fungi</taxon>
        <taxon>Dikarya</taxon>
        <taxon>Ascomycota</taxon>
        <taxon>Pezizomycotina</taxon>
        <taxon>Eurotiomycetes</taxon>
        <taxon>Eurotiomycetidae</taxon>
        <taxon>Eurotiales</taxon>
        <taxon>Aspergillaceae</taxon>
        <taxon>Aspergillus</taxon>
        <taxon>Aspergillus subgen. Circumdati</taxon>
    </lineage>
</organism>
<dbReference type="AlphaFoldDB" id="A0AAD4CV27"/>
<evidence type="ECO:0000256" key="1">
    <source>
        <dbReference type="SAM" id="MobiDB-lite"/>
    </source>
</evidence>
<gene>
    <name evidence="2" type="ORF">FE257_002085</name>
</gene>
<comment type="caution">
    <text evidence="2">The sequence shown here is derived from an EMBL/GenBank/DDBJ whole genome shotgun (WGS) entry which is preliminary data.</text>
</comment>